<feature type="compositionally biased region" description="Basic and acidic residues" evidence="2">
    <location>
        <begin position="391"/>
        <end position="402"/>
    </location>
</feature>
<proteinExistence type="predicted"/>
<evidence type="ECO:0000313" key="5">
    <source>
        <dbReference type="Proteomes" id="UP000236546"/>
    </source>
</evidence>
<feature type="region of interest" description="Disordered" evidence="2">
    <location>
        <begin position="34"/>
        <end position="61"/>
    </location>
</feature>
<dbReference type="GO" id="GO:0002100">
    <property type="term" value="P:tRNA wobble adenosine to inosine editing"/>
    <property type="evidence" value="ECO:0007669"/>
    <property type="project" value="InterPro"/>
</dbReference>
<dbReference type="GO" id="GO:0005634">
    <property type="term" value="C:nucleus"/>
    <property type="evidence" value="ECO:0007669"/>
    <property type="project" value="TreeGrafter"/>
</dbReference>
<dbReference type="InterPro" id="IPR016193">
    <property type="entry name" value="Cytidine_deaminase-like"/>
</dbReference>
<evidence type="ECO:0000259" key="3">
    <source>
        <dbReference type="PROSITE" id="PS51747"/>
    </source>
</evidence>
<dbReference type="Proteomes" id="UP000236546">
    <property type="component" value="Unassembled WGS sequence"/>
</dbReference>
<dbReference type="PANTHER" id="PTHR11079:SF149">
    <property type="entry name" value="TRNA-SPECIFIC ADENOSINE DEAMINASE 2"/>
    <property type="match status" value="1"/>
</dbReference>
<dbReference type="PANTHER" id="PTHR11079">
    <property type="entry name" value="CYTOSINE DEAMINASE FAMILY MEMBER"/>
    <property type="match status" value="1"/>
</dbReference>
<evidence type="ECO:0000256" key="1">
    <source>
        <dbReference type="ARBA" id="ARBA00022801"/>
    </source>
</evidence>
<dbReference type="InterPro" id="IPR002125">
    <property type="entry name" value="CMP_dCMP_dom"/>
</dbReference>
<dbReference type="SUPFAM" id="SSF53927">
    <property type="entry name" value="Cytidine deaminase-like"/>
    <property type="match status" value="1"/>
</dbReference>
<dbReference type="Gene3D" id="3.40.140.10">
    <property type="entry name" value="Cytidine Deaminase, domain 2"/>
    <property type="match status" value="1"/>
</dbReference>
<dbReference type="EMBL" id="MTYH01000083">
    <property type="protein sequence ID" value="PNP39329.1"/>
    <property type="molecule type" value="Genomic_DNA"/>
</dbReference>
<reference evidence="4 5" key="1">
    <citation type="submission" date="2017-02" db="EMBL/GenBank/DDBJ databases">
        <title>Genomes of Trichoderma spp. with biocontrol activity.</title>
        <authorList>
            <person name="Gardiner D."/>
            <person name="Kazan K."/>
            <person name="Vos C."/>
            <person name="Harvey P."/>
        </authorList>
    </citation>
    <scope>NUCLEOTIDE SEQUENCE [LARGE SCALE GENOMIC DNA]</scope>
    <source>
        <strain evidence="4 5">A5MH</strain>
    </source>
</reference>
<dbReference type="GO" id="GO:0005737">
    <property type="term" value="C:cytoplasm"/>
    <property type="evidence" value="ECO:0007669"/>
    <property type="project" value="TreeGrafter"/>
</dbReference>
<dbReference type="GO" id="GO:0052717">
    <property type="term" value="F:tRNA-specific adenosine-34 deaminase activity"/>
    <property type="evidence" value="ECO:0007669"/>
    <property type="project" value="UniProtKB-EC"/>
</dbReference>
<dbReference type="CDD" id="cd01285">
    <property type="entry name" value="nucleoside_deaminase"/>
    <property type="match status" value="1"/>
</dbReference>
<evidence type="ECO:0000256" key="2">
    <source>
        <dbReference type="SAM" id="MobiDB-lite"/>
    </source>
</evidence>
<feature type="region of interest" description="Disordered" evidence="2">
    <location>
        <begin position="562"/>
        <end position="610"/>
    </location>
</feature>
<comment type="caution">
    <text evidence="4">The sequence shown here is derived from an EMBL/GenBank/DDBJ whole genome shotgun (WGS) entry which is preliminary data.</text>
</comment>
<sequence>MPRAASGEGGQLMRLAGARQVLRRLFPFRRTRQPRIEAVPEEPFSDGSETDGLNVPSVPPNTPSSDYAALLVQVELPTLHIGSDKSLTYSHFGDDDDFETDEFNDSSTLGDGNANMASRAGPASGPASGASSAVGENKAKEKRGGKQRRGGKEKRAANEQNAGDMMDVDQENDTVVVERVTATTVTTFAAAAVAVTIAGKDKQKENQQPRANQVNAVAAVDGFADKDKLKEKENVKPRGNQIDELSRRLAGIAVARAPAAPAVDKKLETPSEEIDAEIITDPSTVDPAVLAERAEHQKHMHGALDMARLALVTNETPVGCVIVYQGEVIARGMNATNVTRNGTRHAEFMAISALFSVPRNGGPRTTCLKPKVPPKVPEGKENDPSYSQEWRSPDEGNEDGSKGHLYPYGQKMISLERVPTDIMQECILYVTVEPCVMCASLLRQLRIKKVYFGAVNDKFGGCGGVFNIHANGLPPGSMDRVHPEPKRYLFPDGGGSLGVSYPRGGGHGSNVEPGFEIEGGWSRDEAVGLLRRFYVQENGRAPVPRKKEGRAARLAAMMEQDATGAATPGGEADAENTTDPADNGSADAMDVDMANAQSSPMDDAMDEDAT</sequence>
<dbReference type="GO" id="GO:0046872">
    <property type="term" value="F:metal ion binding"/>
    <property type="evidence" value="ECO:0007669"/>
    <property type="project" value="UniProtKB-KW"/>
</dbReference>
<evidence type="ECO:0000313" key="4">
    <source>
        <dbReference type="EMBL" id="PNP39329.1"/>
    </source>
</evidence>
<feature type="domain" description="CMP/dCMP-type deaminase" evidence="3">
    <location>
        <begin position="294"/>
        <end position="466"/>
    </location>
</feature>
<dbReference type="OrthoDB" id="1701769at2759"/>
<dbReference type="PROSITE" id="PS51747">
    <property type="entry name" value="CYT_DCMP_DEAMINASES_2"/>
    <property type="match status" value="1"/>
</dbReference>
<keyword evidence="1" id="KW-0378">Hydrolase</keyword>
<dbReference type="AlphaFoldDB" id="A0A2K0T1D5"/>
<gene>
    <name evidence="4" type="ORF">TGAMA5MH_08747</name>
</gene>
<feature type="region of interest" description="Disordered" evidence="2">
    <location>
        <begin position="362"/>
        <end position="403"/>
    </location>
</feature>
<protein>
    <recommendedName>
        <fullName evidence="3">CMP/dCMP-type deaminase domain-containing protein</fullName>
    </recommendedName>
</protein>
<dbReference type="Pfam" id="PF00383">
    <property type="entry name" value="dCMP_cyt_deam_1"/>
    <property type="match status" value="2"/>
</dbReference>
<organism evidence="4 5">
    <name type="scientific">Trichoderma gamsii</name>
    <dbReference type="NCBI Taxonomy" id="398673"/>
    <lineage>
        <taxon>Eukaryota</taxon>
        <taxon>Fungi</taxon>
        <taxon>Dikarya</taxon>
        <taxon>Ascomycota</taxon>
        <taxon>Pezizomycotina</taxon>
        <taxon>Sordariomycetes</taxon>
        <taxon>Hypocreomycetidae</taxon>
        <taxon>Hypocreales</taxon>
        <taxon>Hypocreaceae</taxon>
        <taxon>Trichoderma</taxon>
    </lineage>
</organism>
<feature type="compositionally biased region" description="Low complexity" evidence="2">
    <location>
        <begin position="117"/>
        <end position="133"/>
    </location>
</feature>
<accession>A0A2K0T1D5</accession>
<feature type="region of interest" description="Disordered" evidence="2">
    <location>
        <begin position="99"/>
        <end position="170"/>
    </location>
</feature>
<name>A0A2K0T1D5_9HYPO</name>